<comment type="caution">
    <text evidence="2">The sequence shown here is derived from an EMBL/GenBank/DDBJ whole genome shotgun (WGS) entry which is preliminary data.</text>
</comment>
<gene>
    <name evidence="2" type="ORF">LVIROSA_LOCUS8549</name>
</gene>
<name>A0AAU9LZT9_9ASTR</name>
<evidence type="ECO:0000256" key="1">
    <source>
        <dbReference type="SAM" id="MobiDB-lite"/>
    </source>
</evidence>
<evidence type="ECO:0000313" key="3">
    <source>
        <dbReference type="Proteomes" id="UP001157418"/>
    </source>
</evidence>
<protein>
    <submittedName>
        <fullName evidence="2">Uncharacterized protein</fullName>
    </submittedName>
</protein>
<feature type="region of interest" description="Disordered" evidence="1">
    <location>
        <begin position="1"/>
        <end position="34"/>
    </location>
</feature>
<dbReference type="EMBL" id="CAKMRJ010001112">
    <property type="protein sequence ID" value="CAH1421134.1"/>
    <property type="molecule type" value="Genomic_DNA"/>
</dbReference>
<dbReference type="Proteomes" id="UP001157418">
    <property type="component" value="Unassembled WGS sequence"/>
</dbReference>
<keyword evidence="3" id="KW-1185">Reference proteome</keyword>
<accession>A0AAU9LZT9</accession>
<proteinExistence type="predicted"/>
<dbReference type="AlphaFoldDB" id="A0AAU9LZT9"/>
<sequence length="160" mass="17146">MDSALEASQSESSKYVPPNLRPKGSTTTVFHDCPIEPDSEMKRVESEAEASHLAKSVLEVAAKNPPENPLLEKENPKSLSAVAVFQHKLFRSRFGCFVASTTDSSVVTPIPILSDTMTENEEPVDTEATISNPPSSVGPIIIIGKEATMPTLITLVASLP</sequence>
<organism evidence="2 3">
    <name type="scientific">Lactuca virosa</name>
    <dbReference type="NCBI Taxonomy" id="75947"/>
    <lineage>
        <taxon>Eukaryota</taxon>
        <taxon>Viridiplantae</taxon>
        <taxon>Streptophyta</taxon>
        <taxon>Embryophyta</taxon>
        <taxon>Tracheophyta</taxon>
        <taxon>Spermatophyta</taxon>
        <taxon>Magnoliopsida</taxon>
        <taxon>eudicotyledons</taxon>
        <taxon>Gunneridae</taxon>
        <taxon>Pentapetalae</taxon>
        <taxon>asterids</taxon>
        <taxon>campanulids</taxon>
        <taxon>Asterales</taxon>
        <taxon>Asteraceae</taxon>
        <taxon>Cichorioideae</taxon>
        <taxon>Cichorieae</taxon>
        <taxon>Lactucinae</taxon>
        <taxon>Lactuca</taxon>
    </lineage>
</organism>
<reference evidence="2 3" key="1">
    <citation type="submission" date="2022-01" db="EMBL/GenBank/DDBJ databases">
        <authorList>
            <person name="Xiong W."/>
            <person name="Schranz E."/>
        </authorList>
    </citation>
    <scope>NUCLEOTIDE SEQUENCE [LARGE SCALE GENOMIC DNA]</scope>
</reference>
<feature type="compositionally biased region" description="Polar residues" evidence="1">
    <location>
        <begin position="1"/>
        <end position="13"/>
    </location>
</feature>
<evidence type="ECO:0000313" key="2">
    <source>
        <dbReference type="EMBL" id="CAH1421134.1"/>
    </source>
</evidence>